<feature type="domain" description="Tyrosine specific protein phosphatases" evidence="2">
    <location>
        <begin position="198"/>
        <end position="236"/>
    </location>
</feature>
<dbReference type="PROSITE" id="PS00383">
    <property type="entry name" value="TYR_PHOSPHATASE_1"/>
    <property type="match status" value="1"/>
</dbReference>
<gene>
    <name evidence="3" type="ORF">H696_05629</name>
</gene>
<proteinExistence type="predicted"/>
<accession>A0A058Z0W7</accession>
<dbReference type="eggNOG" id="KOG1719">
    <property type="taxonomic scope" value="Eukaryota"/>
</dbReference>
<feature type="region of interest" description="Disordered" evidence="1">
    <location>
        <begin position="248"/>
        <end position="348"/>
    </location>
</feature>
<evidence type="ECO:0000313" key="3">
    <source>
        <dbReference type="EMBL" id="KCV67900.1"/>
    </source>
</evidence>
<evidence type="ECO:0000259" key="2">
    <source>
        <dbReference type="PROSITE" id="PS50056"/>
    </source>
</evidence>
<dbReference type="EMBL" id="KB932212">
    <property type="protein sequence ID" value="KCV67900.1"/>
    <property type="molecule type" value="Genomic_DNA"/>
</dbReference>
<dbReference type="OrthoDB" id="273181at2759"/>
<dbReference type="STRING" id="691883.A0A058Z0W7"/>
<organism evidence="3">
    <name type="scientific">Fonticula alba</name>
    <name type="common">Slime mold</name>
    <dbReference type="NCBI Taxonomy" id="691883"/>
    <lineage>
        <taxon>Eukaryota</taxon>
        <taxon>Rotosphaerida</taxon>
        <taxon>Fonticulaceae</taxon>
        <taxon>Fonticula</taxon>
    </lineage>
</organism>
<reference evidence="3" key="1">
    <citation type="submission" date="2013-04" db="EMBL/GenBank/DDBJ databases">
        <title>The Genome Sequence of Fonticula alba ATCC 38817.</title>
        <authorList>
            <consortium name="The Broad Institute Genomics Platform"/>
            <person name="Russ C."/>
            <person name="Cuomo C."/>
            <person name="Burger G."/>
            <person name="Gray M.W."/>
            <person name="Holland P.W.H."/>
            <person name="King N."/>
            <person name="Lang F.B.F."/>
            <person name="Roger A.J."/>
            <person name="Ruiz-Trillo I."/>
            <person name="Brown M."/>
            <person name="Walker B."/>
            <person name="Young S."/>
            <person name="Zeng Q."/>
            <person name="Gargeya S."/>
            <person name="Fitzgerald M."/>
            <person name="Haas B."/>
            <person name="Abouelleil A."/>
            <person name="Allen A.W."/>
            <person name="Alvarado L."/>
            <person name="Arachchi H.M."/>
            <person name="Berlin A.M."/>
            <person name="Chapman S.B."/>
            <person name="Gainer-Dewar J."/>
            <person name="Goldberg J."/>
            <person name="Griggs A."/>
            <person name="Gujja S."/>
            <person name="Hansen M."/>
            <person name="Howarth C."/>
            <person name="Imamovic A."/>
            <person name="Ireland A."/>
            <person name="Larimer J."/>
            <person name="McCowan C."/>
            <person name="Murphy C."/>
            <person name="Pearson M."/>
            <person name="Poon T.W."/>
            <person name="Priest M."/>
            <person name="Roberts A."/>
            <person name="Saif S."/>
            <person name="Shea T."/>
            <person name="Sisk P."/>
            <person name="Sykes S."/>
            <person name="Wortman J."/>
            <person name="Nusbaum C."/>
            <person name="Birren B."/>
        </authorList>
    </citation>
    <scope>NUCLEOTIDE SEQUENCE [LARGE SCALE GENOMIC DNA]</scope>
    <source>
        <strain evidence="3">ATCC 38817</strain>
    </source>
</reference>
<feature type="compositionally biased region" description="Low complexity" evidence="1">
    <location>
        <begin position="250"/>
        <end position="283"/>
    </location>
</feature>
<dbReference type="Gene3D" id="3.90.190.10">
    <property type="entry name" value="Protein tyrosine phosphatase superfamily"/>
    <property type="match status" value="1"/>
</dbReference>
<evidence type="ECO:0000313" key="4">
    <source>
        <dbReference type="Proteomes" id="UP000030693"/>
    </source>
</evidence>
<protein>
    <recommendedName>
        <fullName evidence="2">Tyrosine specific protein phosphatases domain-containing protein</fullName>
    </recommendedName>
</protein>
<dbReference type="SUPFAM" id="SSF52799">
    <property type="entry name" value="(Phosphotyrosine protein) phosphatases II"/>
    <property type="match status" value="1"/>
</dbReference>
<dbReference type="PANTHER" id="PTHR46274:SF6">
    <property type="entry name" value="TYR_PHOSPHATASE_2 DOMAIN-CONTAINING PROTEIN"/>
    <property type="match status" value="1"/>
</dbReference>
<dbReference type="InterPro" id="IPR000387">
    <property type="entry name" value="Tyr_Pase_dom"/>
</dbReference>
<name>A0A058Z0W7_FONAL</name>
<dbReference type="RefSeq" id="XP_009497720.1">
    <property type="nucleotide sequence ID" value="XM_009499445.1"/>
</dbReference>
<dbReference type="PROSITE" id="PS50056">
    <property type="entry name" value="TYR_PHOSPHATASE_2"/>
    <property type="match status" value="1"/>
</dbReference>
<dbReference type="InterPro" id="IPR029021">
    <property type="entry name" value="Prot-tyrosine_phosphatase-like"/>
</dbReference>
<dbReference type="Proteomes" id="UP000030693">
    <property type="component" value="Unassembled WGS sequence"/>
</dbReference>
<sequence>MFSTQPHCCSRSLHTGAHCAEPDATDPTSACADGRPYFIVSPPAAAATIPGFRAQDLPDAPAATASQEDNPPPLAMRSPGQLGMLDFLTYKVSLSWNHLLVDVLGSPLGLSWFDQVYEGLLLGALPSSEIISALAQSGSDQRLSAVVNMCSEFNLNSELYDKLDLPQLRLPTLDFSVPSIPALCAGVAFLSRWLTPSEDNPRPTVYVHCKAGRGRSAALVVLYVAWRLFLEHNRAILPEPVQVGIPSPAPAAGAGSPAPNSEAATTPDTAIAPDTASAPAVATGVDEPTDDEDVHNTGQGSQATAADHMPAAIPSTGTPAGDAVAAGPDSTHGTSELQAPPAGHSDTGTDDLIIRACSHFLEAALEMVLEKRKQINVDLATRHEIRSAMYSLVRHLCTEHGLDARLIAPRPREEPAVPAAAAD</sequence>
<dbReference type="AlphaFoldDB" id="A0A058Z0W7"/>
<evidence type="ECO:0000256" key="1">
    <source>
        <dbReference type="SAM" id="MobiDB-lite"/>
    </source>
</evidence>
<dbReference type="InterPro" id="IPR016130">
    <property type="entry name" value="Tyr_Pase_AS"/>
</dbReference>
<dbReference type="GeneID" id="20530354"/>
<dbReference type="PANTHER" id="PTHR46274">
    <property type="entry name" value="PHOSPHATIDYLINOSITOL PHOSPHATASE"/>
    <property type="match status" value="1"/>
</dbReference>
<keyword evidence="4" id="KW-1185">Reference proteome</keyword>